<proteinExistence type="predicted"/>
<dbReference type="AlphaFoldDB" id="A0A6G1JME8"/>
<name>A0A6G1JME8_9PLEO</name>
<sequence>MSRPTFTIFSGLTHRSQERSLSAPAIWSSESLNLATWGFSDSGKDISVMGTPIMVWGLESANSERNAMQRNATLAPFTII</sequence>
<accession>A0A6G1JME8</accession>
<organism evidence="1 2">
    <name type="scientific">Lentithecium fluviatile CBS 122367</name>
    <dbReference type="NCBI Taxonomy" id="1168545"/>
    <lineage>
        <taxon>Eukaryota</taxon>
        <taxon>Fungi</taxon>
        <taxon>Dikarya</taxon>
        <taxon>Ascomycota</taxon>
        <taxon>Pezizomycotina</taxon>
        <taxon>Dothideomycetes</taxon>
        <taxon>Pleosporomycetidae</taxon>
        <taxon>Pleosporales</taxon>
        <taxon>Massarineae</taxon>
        <taxon>Lentitheciaceae</taxon>
        <taxon>Lentithecium</taxon>
    </lineage>
</organism>
<evidence type="ECO:0000313" key="1">
    <source>
        <dbReference type="EMBL" id="KAF2691608.1"/>
    </source>
</evidence>
<dbReference type="EMBL" id="MU005569">
    <property type="protein sequence ID" value="KAF2691608.1"/>
    <property type="molecule type" value="Genomic_DNA"/>
</dbReference>
<evidence type="ECO:0000313" key="2">
    <source>
        <dbReference type="Proteomes" id="UP000799291"/>
    </source>
</evidence>
<reference evidence="1" key="1">
    <citation type="journal article" date="2020" name="Stud. Mycol.">
        <title>101 Dothideomycetes genomes: a test case for predicting lifestyles and emergence of pathogens.</title>
        <authorList>
            <person name="Haridas S."/>
            <person name="Albert R."/>
            <person name="Binder M."/>
            <person name="Bloem J."/>
            <person name="Labutti K."/>
            <person name="Salamov A."/>
            <person name="Andreopoulos B."/>
            <person name="Baker S."/>
            <person name="Barry K."/>
            <person name="Bills G."/>
            <person name="Bluhm B."/>
            <person name="Cannon C."/>
            <person name="Castanera R."/>
            <person name="Culley D."/>
            <person name="Daum C."/>
            <person name="Ezra D."/>
            <person name="Gonzalez J."/>
            <person name="Henrissat B."/>
            <person name="Kuo A."/>
            <person name="Liang C."/>
            <person name="Lipzen A."/>
            <person name="Lutzoni F."/>
            <person name="Magnuson J."/>
            <person name="Mondo S."/>
            <person name="Nolan M."/>
            <person name="Ohm R."/>
            <person name="Pangilinan J."/>
            <person name="Park H.-J."/>
            <person name="Ramirez L."/>
            <person name="Alfaro M."/>
            <person name="Sun H."/>
            <person name="Tritt A."/>
            <person name="Yoshinaga Y."/>
            <person name="Zwiers L.-H."/>
            <person name="Turgeon B."/>
            <person name="Goodwin S."/>
            <person name="Spatafora J."/>
            <person name="Crous P."/>
            <person name="Grigoriev I."/>
        </authorList>
    </citation>
    <scope>NUCLEOTIDE SEQUENCE</scope>
    <source>
        <strain evidence="1">CBS 122367</strain>
    </source>
</reference>
<protein>
    <submittedName>
        <fullName evidence="1">Uncharacterized protein</fullName>
    </submittedName>
</protein>
<dbReference type="Proteomes" id="UP000799291">
    <property type="component" value="Unassembled WGS sequence"/>
</dbReference>
<gene>
    <name evidence="1" type="ORF">K458DRAFT_3190</name>
</gene>
<keyword evidence="2" id="KW-1185">Reference proteome</keyword>